<dbReference type="RefSeq" id="WP_046957976.1">
    <property type="nucleotide sequence ID" value="NZ_LCYN01000004.1"/>
</dbReference>
<evidence type="ECO:0000313" key="2">
    <source>
        <dbReference type="Proteomes" id="UP000035350"/>
    </source>
</evidence>
<accession>A0A0G8CHK7</accession>
<dbReference type="AlphaFoldDB" id="A0A0G8CHK7"/>
<protein>
    <submittedName>
        <fullName evidence="1">Uncharacterized protein</fullName>
    </submittedName>
</protein>
<gene>
    <name evidence="1" type="ORF">B4147_3851</name>
</gene>
<organism evidence="1 2">
    <name type="scientific">Bacillus wiedmannii</name>
    <dbReference type="NCBI Taxonomy" id="1890302"/>
    <lineage>
        <taxon>Bacteria</taxon>
        <taxon>Bacillati</taxon>
        <taxon>Bacillota</taxon>
        <taxon>Bacilli</taxon>
        <taxon>Bacillales</taxon>
        <taxon>Bacillaceae</taxon>
        <taxon>Bacillus</taxon>
        <taxon>Bacillus cereus group</taxon>
    </lineage>
</organism>
<reference evidence="1 2" key="1">
    <citation type="journal article" date="2015" name="Genome Announc.">
        <title>Next-Generation Whole-Genome Sequencing of Eight Strains of Bacillus cereus, Isolated from Food.</title>
        <authorList>
            <person name="Krawczyk A.O."/>
            <person name="de Jong A."/>
            <person name="Eijlander R.T."/>
            <person name="Berendsen E.M."/>
            <person name="Holsappel S."/>
            <person name="Wells-Bennik M.H."/>
            <person name="Kuipers O.P."/>
        </authorList>
    </citation>
    <scope>NUCLEOTIDE SEQUENCE [LARGE SCALE GENOMIC DNA]</scope>
    <source>
        <strain evidence="1 2">B4147</strain>
    </source>
</reference>
<dbReference type="EMBL" id="LCYN01000004">
    <property type="protein sequence ID" value="KKZ99267.1"/>
    <property type="molecule type" value="Genomic_DNA"/>
</dbReference>
<evidence type="ECO:0000313" key="1">
    <source>
        <dbReference type="EMBL" id="KKZ99267.1"/>
    </source>
</evidence>
<reference evidence="2" key="2">
    <citation type="submission" date="2015-04" db="EMBL/GenBank/DDBJ databases">
        <title>Draft Genome Sequences of Eight Spore-Forming Food Isolates of Bacillus cereus Genome sequencing.</title>
        <authorList>
            <person name="Krawcyk A.O."/>
            <person name="de Jong A."/>
            <person name="Eijlander R.T."/>
            <person name="Berendsen E.M."/>
            <person name="Holsappel S."/>
            <person name="Wells-Bennik M."/>
            <person name="Kuipers O.P."/>
        </authorList>
    </citation>
    <scope>NUCLEOTIDE SEQUENCE [LARGE SCALE GENOMIC DNA]</scope>
    <source>
        <strain evidence="2">B4147</strain>
    </source>
</reference>
<sequence>MDLIGIYNLIETEFKVIKGEKDIIYVAPVSGEDYPEAIVKLTFNEVNNQYELFEVVRGKEYKVDVFSDKYKSAVALYIFSKSKLEVRKYDENIQNEIKNATSLSIIQKIFKTFLDEQYYSFYALKPDRIILEKSTNDRYNVLFLGKGDSKIYIDKSRKLNNAAVVLYNFSFKISQFYDLINMIGVKTDSDFMETLKELYLLG</sequence>
<comment type="caution">
    <text evidence="1">The sequence shown here is derived from an EMBL/GenBank/DDBJ whole genome shotgun (WGS) entry which is preliminary data.</text>
</comment>
<dbReference type="PATRIC" id="fig|1396.433.peg.2733"/>
<proteinExistence type="predicted"/>
<dbReference type="Proteomes" id="UP000035350">
    <property type="component" value="Unassembled WGS sequence"/>
</dbReference>
<name>A0A0G8CHK7_9BACI</name>